<protein>
    <recommendedName>
        <fullName evidence="4">Tetratricopeptide repeat protein</fullName>
    </recommendedName>
</protein>
<dbReference type="RefSeq" id="WP_413277298.1">
    <property type="nucleotide sequence ID" value="NZ_JBHFNT010000075.1"/>
</dbReference>
<keyword evidence="1" id="KW-1133">Transmembrane helix</keyword>
<proteinExistence type="predicted"/>
<feature type="transmembrane region" description="Helical" evidence="1">
    <location>
        <begin position="55"/>
        <end position="76"/>
    </location>
</feature>
<dbReference type="Gene3D" id="1.25.40.10">
    <property type="entry name" value="Tetratricopeptide repeat domain"/>
    <property type="match status" value="1"/>
</dbReference>
<dbReference type="EMBL" id="JBHFNT010000075">
    <property type="protein sequence ID" value="MFB2834869.1"/>
    <property type="molecule type" value="Genomic_DNA"/>
</dbReference>
<feature type="transmembrane region" description="Helical" evidence="1">
    <location>
        <begin position="28"/>
        <end position="49"/>
    </location>
</feature>
<gene>
    <name evidence="2" type="ORF">ACE1CA_10090</name>
</gene>
<dbReference type="SUPFAM" id="SSF48452">
    <property type="entry name" value="TPR-like"/>
    <property type="match status" value="1"/>
</dbReference>
<reference evidence="2 3" key="1">
    <citation type="submission" date="2024-09" db="EMBL/GenBank/DDBJ databases">
        <title>Floridaenema gen nov. (Aerosakkonemataceae, Aerosakkonematales ord. nov., Cyanobacteria) from benthic tropical and subtropical fresh waters, with the description of four new species.</title>
        <authorList>
            <person name="Moretto J.A."/>
            <person name="Berthold D.E."/>
            <person name="Lefler F.W."/>
            <person name="Huang I.-S."/>
            <person name="Laughinghouse H. IV."/>
        </authorList>
    </citation>
    <scope>NUCLEOTIDE SEQUENCE [LARGE SCALE GENOMIC DNA]</scope>
    <source>
        <strain evidence="2 3">BLCC-F167</strain>
    </source>
</reference>
<dbReference type="Proteomes" id="UP001576780">
    <property type="component" value="Unassembled WGS sequence"/>
</dbReference>
<evidence type="ECO:0000313" key="3">
    <source>
        <dbReference type="Proteomes" id="UP001576780"/>
    </source>
</evidence>
<keyword evidence="1" id="KW-0472">Membrane</keyword>
<evidence type="ECO:0008006" key="4">
    <source>
        <dbReference type="Google" id="ProtNLM"/>
    </source>
</evidence>
<keyword evidence="1" id="KW-0812">Transmembrane</keyword>
<comment type="caution">
    <text evidence="2">The sequence shown here is derived from an EMBL/GenBank/DDBJ whole genome shotgun (WGS) entry which is preliminary data.</text>
</comment>
<evidence type="ECO:0000313" key="2">
    <source>
        <dbReference type="EMBL" id="MFB2834869.1"/>
    </source>
</evidence>
<evidence type="ECO:0000256" key="1">
    <source>
        <dbReference type="SAM" id="Phobius"/>
    </source>
</evidence>
<keyword evidence="3" id="KW-1185">Reference proteome</keyword>
<organism evidence="2 3">
    <name type="scientific">Floridaenema evergladense BLCC-F167</name>
    <dbReference type="NCBI Taxonomy" id="3153639"/>
    <lineage>
        <taxon>Bacteria</taxon>
        <taxon>Bacillati</taxon>
        <taxon>Cyanobacteriota</taxon>
        <taxon>Cyanophyceae</taxon>
        <taxon>Oscillatoriophycideae</taxon>
        <taxon>Aerosakkonematales</taxon>
        <taxon>Aerosakkonemataceae</taxon>
        <taxon>Floridanema</taxon>
        <taxon>Floridanema evergladense</taxon>
    </lineage>
</organism>
<sequence length="309" mass="35257">MSTPTSFRINHNQNKLIIEKMTPSRSHLMIQGATCIGVCLFLIFGYLIGQLNGTTLLKIGSILFPFLIYVGLSLIFSKWRTKENLEFNKNSGLLIYTKHGKHPWLVFKARSVIGFSPPFLMEYLRFPLEKITSVHTMTVDTVDEFEEYLVLYFSEIDTYLAIWEQNLSKIGHKIPTEIAQFLGQPIGKEINKPPVISFSFPFLNNLIQEGTNSKTKSLKINAKKAFLSYDFKLAISAALLTLEEHHRAVQQNPNDAYAHLGLSLTYLGRSWKESAIEHLQIAHRLFRDCGDQRHAKKTQTYLAALKFSA</sequence>
<name>A0ABV4WIF4_9CYAN</name>
<dbReference type="InterPro" id="IPR011990">
    <property type="entry name" value="TPR-like_helical_dom_sf"/>
</dbReference>
<accession>A0ABV4WIF4</accession>